<evidence type="ECO:0000256" key="3">
    <source>
        <dbReference type="ARBA" id="ARBA00022908"/>
    </source>
</evidence>
<dbReference type="InterPro" id="IPR011010">
    <property type="entry name" value="DNA_brk_join_enz"/>
</dbReference>
<dbReference type="PATRIC" id="fig|931276.5.peg.4503"/>
<comment type="function">
    <text evidence="1">Site-specific tyrosine recombinase, which acts by catalyzing the cutting and rejoining of the recombining DNA molecules.</text>
</comment>
<keyword evidence="3" id="KW-0229">DNA integration</keyword>
<comment type="similarity">
    <text evidence="2">Belongs to the 'phage' integrase family.</text>
</comment>
<dbReference type="GO" id="GO:0006310">
    <property type="term" value="P:DNA recombination"/>
    <property type="evidence" value="ECO:0007669"/>
    <property type="project" value="UniProtKB-KW"/>
</dbReference>
<sequence>MLLKDLLEEFILELQIQNYSPRTIKSYRNNNLLMFTFIEKKFDLKNIEKIKTVHIKAYIKFLQVKGNKVIYINGVIKSFRAFFKYAVKEDAIETNPMINISWLREKKTLINAFTNEEVERMMKVYTGSDYLIIRNKLIMAFLLDTGVRCLELCSIKNSDVRENNLLIKNGKGNKQRMVAISPYVKKLILRYVRCRDNRFKDRIIDDSTPFFLSYRFKALTVEGIERVVKICGKKANIRKDLRCSPHTCRHYFAQAQLRNGLDVYSLSRLLGHENISITKRYLQSINDGDIVEMSVRTSPLMNLRK</sequence>
<evidence type="ECO:0000256" key="2">
    <source>
        <dbReference type="ARBA" id="ARBA00008857"/>
    </source>
</evidence>
<dbReference type="GO" id="GO:0015074">
    <property type="term" value="P:DNA integration"/>
    <property type="evidence" value="ECO:0007669"/>
    <property type="project" value="UniProtKB-KW"/>
</dbReference>
<keyword evidence="10" id="KW-1185">Reference proteome</keyword>
<evidence type="ECO:0000256" key="6">
    <source>
        <dbReference type="PROSITE-ProRule" id="PRU01248"/>
    </source>
</evidence>
<name>M1LY90_9CLOT</name>
<keyword evidence="4 6" id="KW-0238">DNA-binding</keyword>
<evidence type="ECO:0000313" key="9">
    <source>
        <dbReference type="EMBL" id="AGF58220.1"/>
    </source>
</evidence>
<dbReference type="GO" id="GO:0003677">
    <property type="term" value="F:DNA binding"/>
    <property type="evidence" value="ECO:0007669"/>
    <property type="project" value="UniProtKB-UniRule"/>
</dbReference>
<dbReference type="EMBL" id="CP004121">
    <property type="protein sequence ID" value="AGF58220.1"/>
    <property type="molecule type" value="Genomic_DNA"/>
</dbReference>
<feature type="domain" description="Core-binding (CB)" evidence="8">
    <location>
        <begin position="1"/>
        <end position="87"/>
    </location>
</feature>
<keyword evidence="5" id="KW-0233">DNA recombination</keyword>
<evidence type="ECO:0000313" key="10">
    <source>
        <dbReference type="Proteomes" id="UP000011728"/>
    </source>
</evidence>
<dbReference type="PANTHER" id="PTHR30349:SF41">
    <property type="entry name" value="INTEGRASE_RECOMBINASE PROTEIN MJ0367-RELATED"/>
    <property type="match status" value="1"/>
</dbReference>
<accession>M1LY90</accession>
<dbReference type="KEGG" id="csr:Cspa_c44670"/>
<dbReference type="Gene3D" id="1.10.443.10">
    <property type="entry name" value="Intergrase catalytic core"/>
    <property type="match status" value="1"/>
</dbReference>
<dbReference type="InterPro" id="IPR004107">
    <property type="entry name" value="Integrase_SAM-like_N"/>
</dbReference>
<gene>
    <name evidence="9" type="primary">xerC3</name>
    <name evidence="9" type="ORF">Cspa_c44670</name>
</gene>
<dbReference type="Proteomes" id="UP000011728">
    <property type="component" value="Chromosome"/>
</dbReference>
<dbReference type="AlphaFoldDB" id="M1LY90"/>
<dbReference type="InterPro" id="IPR050090">
    <property type="entry name" value="Tyrosine_recombinase_XerCD"/>
</dbReference>
<dbReference type="eggNOG" id="COG4974">
    <property type="taxonomic scope" value="Bacteria"/>
</dbReference>
<evidence type="ECO:0000259" key="7">
    <source>
        <dbReference type="PROSITE" id="PS51898"/>
    </source>
</evidence>
<reference evidence="9 10" key="1">
    <citation type="submission" date="2013-02" db="EMBL/GenBank/DDBJ databases">
        <title>Genome sequence of Clostridium saccharoperbutylacetonicum N1-4(HMT).</title>
        <authorList>
            <person name="Poehlein A."/>
            <person name="Daniel R."/>
        </authorList>
    </citation>
    <scope>NUCLEOTIDE SEQUENCE [LARGE SCALE GENOMIC DNA]</scope>
    <source>
        <strain evidence="10">N1-4(HMT)</strain>
    </source>
</reference>
<dbReference type="Pfam" id="PF00589">
    <property type="entry name" value="Phage_integrase"/>
    <property type="match status" value="1"/>
</dbReference>
<organism evidence="9 10">
    <name type="scientific">Clostridium saccharoperbutylacetonicum N1-4(HMT)</name>
    <dbReference type="NCBI Taxonomy" id="931276"/>
    <lineage>
        <taxon>Bacteria</taxon>
        <taxon>Bacillati</taxon>
        <taxon>Bacillota</taxon>
        <taxon>Clostridia</taxon>
        <taxon>Eubacteriales</taxon>
        <taxon>Clostridiaceae</taxon>
        <taxon>Clostridium</taxon>
    </lineage>
</organism>
<dbReference type="InterPro" id="IPR044068">
    <property type="entry name" value="CB"/>
</dbReference>
<dbReference type="Gene3D" id="1.10.150.130">
    <property type="match status" value="1"/>
</dbReference>
<dbReference type="SUPFAM" id="SSF56349">
    <property type="entry name" value="DNA breaking-rejoining enzymes"/>
    <property type="match status" value="1"/>
</dbReference>
<dbReference type="InterPro" id="IPR002104">
    <property type="entry name" value="Integrase_catalytic"/>
</dbReference>
<dbReference type="InterPro" id="IPR013762">
    <property type="entry name" value="Integrase-like_cat_sf"/>
</dbReference>
<feature type="domain" description="Tyr recombinase" evidence="7">
    <location>
        <begin position="108"/>
        <end position="294"/>
    </location>
</feature>
<evidence type="ECO:0000256" key="1">
    <source>
        <dbReference type="ARBA" id="ARBA00003283"/>
    </source>
</evidence>
<evidence type="ECO:0000256" key="4">
    <source>
        <dbReference type="ARBA" id="ARBA00023125"/>
    </source>
</evidence>
<evidence type="ECO:0000256" key="5">
    <source>
        <dbReference type="ARBA" id="ARBA00023172"/>
    </source>
</evidence>
<dbReference type="HOGENOM" id="CLU_027562_9_2_9"/>
<dbReference type="PROSITE" id="PS51900">
    <property type="entry name" value="CB"/>
    <property type="match status" value="1"/>
</dbReference>
<dbReference type="PROSITE" id="PS51898">
    <property type="entry name" value="TYR_RECOMBINASE"/>
    <property type="match status" value="1"/>
</dbReference>
<dbReference type="PANTHER" id="PTHR30349">
    <property type="entry name" value="PHAGE INTEGRASE-RELATED"/>
    <property type="match status" value="1"/>
</dbReference>
<dbReference type="Pfam" id="PF13495">
    <property type="entry name" value="Phage_int_SAM_4"/>
    <property type="match status" value="1"/>
</dbReference>
<dbReference type="InterPro" id="IPR010998">
    <property type="entry name" value="Integrase_recombinase_N"/>
</dbReference>
<dbReference type="OrthoDB" id="9801717at2"/>
<proteinExistence type="inferred from homology"/>
<evidence type="ECO:0000259" key="8">
    <source>
        <dbReference type="PROSITE" id="PS51900"/>
    </source>
</evidence>
<dbReference type="RefSeq" id="WP_015394531.1">
    <property type="nucleotide sequence ID" value="NC_020291.1"/>
</dbReference>
<protein>
    <submittedName>
        <fullName evidence="9">Tyrosine recombinase XerC</fullName>
    </submittedName>
</protein>